<dbReference type="Proteomes" id="UP000005876">
    <property type="component" value="Chromosome"/>
</dbReference>
<keyword evidence="1" id="KW-0812">Transmembrane</keyword>
<dbReference type="HOGENOM" id="CLU_166657_0_0_9"/>
<reference key="2">
    <citation type="submission" date="2011-11" db="EMBL/GenBank/DDBJ databases">
        <authorList>
            <person name="Shin S.H."/>
            <person name="Kim S."/>
            <person name="Kim J.Y."/>
        </authorList>
    </citation>
    <scope>NUCLEOTIDE SEQUENCE</scope>
    <source>
        <strain>HPL-003</strain>
    </source>
</reference>
<accession>G7VT18</accession>
<feature type="transmembrane region" description="Helical" evidence="1">
    <location>
        <begin position="42"/>
        <end position="61"/>
    </location>
</feature>
<gene>
    <name evidence="2" type="ordered locus">HPL003_00110</name>
</gene>
<organism evidence="2 3">
    <name type="scientific">Paenibacillus terrae (strain HPL-003)</name>
    <dbReference type="NCBI Taxonomy" id="985665"/>
    <lineage>
        <taxon>Bacteria</taxon>
        <taxon>Bacillati</taxon>
        <taxon>Bacillota</taxon>
        <taxon>Bacilli</taxon>
        <taxon>Bacillales</taxon>
        <taxon>Paenibacillaceae</taxon>
        <taxon>Paenibacillus</taxon>
    </lineage>
</organism>
<evidence type="ECO:0000313" key="3">
    <source>
        <dbReference type="Proteomes" id="UP000005876"/>
    </source>
</evidence>
<proteinExistence type="predicted"/>
<dbReference type="KEGG" id="pta:HPL003_00110"/>
<dbReference type="AlphaFoldDB" id="G7VT18"/>
<dbReference type="EMBL" id="CP003107">
    <property type="protein sequence ID" value="AET56808.1"/>
    <property type="molecule type" value="Genomic_DNA"/>
</dbReference>
<dbReference type="Pfam" id="PF14209">
    <property type="entry name" value="DUF4321"/>
    <property type="match status" value="1"/>
</dbReference>
<dbReference type="InterPro" id="IPR025470">
    <property type="entry name" value="DUF4321"/>
</dbReference>
<reference evidence="2 3" key="3">
    <citation type="journal article" date="2012" name="J. Bacteriol.">
        <title>Genome Sequence of Paenibacillus terrae HPL-003, a Xylanase-Producing Bacterium Isolated from Soil Found in Forest Residue.</title>
        <authorList>
            <person name="Shin S.H."/>
            <person name="Kim S."/>
            <person name="Kim J.Y."/>
            <person name="Song H.Y."/>
            <person name="Cho S.J."/>
            <person name="Kim D.R."/>
            <person name="Lee K.I."/>
            <person name="Lim H.K."/>
            <person name="Park N.J."/>
            <person name="Hwang I.T."/>
            <person name="Yang K.S."/>
        </authorList>
    </citation>
    <scope>NUCLEOTIDE SEQUENCE [LARGE SCALE GENOMIC DNA]</scope>
    <source>
        <strain evidence="2 3">HPL-003</strain>
    </source>
</reference>
<keyword evidence="1" id="KW-0472">Membrane</keyword>
<evidence type="ECO:0008006" key="4">
    <source>
        <dbReference type="Google" id="ProtNLM"/>
    </source>
</evidence>
<dbReference type="STRING" id="985665.HPL003_00110"/>
<evidence type="ECO:0000256" key="1">
    <source>
        <dbReference type="SAM" id="Phobius"/>
    </source>
</evidence>
<name>G7VT18_PAETH</name>
<reference evidence="3" key="1">
    <citation type="submission" date="2011-11" db="EMBL/GenBank/DDBJ databases">
        <title>Complete sequence of Paenibacillus terrae HPL-003.</title>
        <authorList>
            <person name="Shin S.H."/>
            <person name="Kim S."/>
            <person name="Kim J.Y."/>
        </authorList>
    </citation>
    <scope>NUCLEOTIDE SEQUENCE [LARGE SCALE GENOMIC DNA]</scope>
    <source>
        <strain evidence="3">HPL-003</strain>
    </source>
</reference>
<keyword evidence="1" id="KW-1133">Transmembrane helix</keyword>
<feature type="transmembrane region" description="Helical" evidence="1">
    <location>
        <begin position="90"/>
        <end position="115"/>
    </location>
</feature>
<evidence type="ECO:0000313" key="2">
    <source>
        <dbReference type="EMBL" id="AET56808.1"/>
    </source>
</evidence>
<protein>
    <recommendedName>
        <fullName evidence="4">DUF4321 domain-containing protein</fullName>
    </recommendedName>
</protein>
<dbReference type="eggNOG" id="ENOG503317J">
    <property type="taxonomic scope" value="Bacteria"/>
</dbReference>
<sequence length="118" mass="13582">MFSGKELEIVPHAGFLFVLQLKSPYNNEGVKKWRGKIRMKKNVGMLILFLLLGWLLGAWIAKALQSIKYLSFLTHPTTISWSPRADLDIISYNITINFELSLLSLIGIIAAFWLYRRL</sequence>